<reference evidence="1 2" key="2">
    <citation type="submission" date="2014-03" db="EMBL/GenBank/DDBJ databases">
        <title>The Genome Sequence of Anncaliia algerae insect isolate PRA339.</title>
        <authorList>
            <consortium name="The Broad Institute Genome Sequencing Platform"/>
            <consortium name="The Broad Institute Genome Sequencing Center for Infectious Disease"/>
            <person name="Cuomo C."/>
            <person name="Becnel J."/>
            <person name="Sanscrainte N."/>
            <person name="Walker B."/>
            <person name="Young S.K."/>
            <person name="Zeng Q."/>
            <person name="Gargeya S."/>
            <person name="Fitzgerald M."/>
            <person name="Haas B."/>
            <person name="Abouelleil A."/>
            <person name="Alvarado L."/>
            <person name="Arachchi H.M."/>
            <person name="Berlin A.M."/>
            <person name="Chapman S.B."/>
            <person name="Dewar J."/>
            <person name="Goldberg J."/>
            <person name="Griggs A."/>
            <person name="Gujja S."/>
            <person name="Hansen M."/>
            <person name="Howarth C."/>
            <person name="Imamovic A."/>
            <person name="Larimer J."/>
            <person name="McCowan C."/>
            <person name="Murphy C."/>
            <person name="Neiman D."/>
            <person name="Pearson M."/>
            <person name="Priest M."/>
            <person name="Roberts A."/>
            <person name="Saif S."/>
            <person name="Shea T."/>
            <person name="Sisk P."/>
            <person name="Sykes S."/>
            <person name="Wortman J."/>
            <person name="Nusbaum C."/>
            <person name="Birren B."/>
        </authorList>
    </citation>
    <scope>NUCLEOTIDE SEQUENCE [LARGE SCALE GENOMIC DNA]</scope>
    <source>
        <strain evidence="1 2">PRA339</strain>
    </source>
</reference>
<name>A0A059F226_9MICR</name>
<evidence type="ECO:0000313" key="2">
    <source>
        <dbReference type="Proteomes" id="UP000030655"/>
    </source>
</evidence>
<dbReference type="OrthoDB" id="2196297at2759"/>
<reference evidence="2" key="1">
    <citation type="submission" date="2013-02" db="EMBL/GenBank/DDBJ databases">
        <authorList>
            <consortium name="The Broad Institute Genome Sequencing Platform"/>
            <person name="Cuomo C."/>
            <person name="Becnel J."/>
            <person name="Sanscrainte N."/>
            <person name="Walker B."/>
            <person name="Young S.K."/>
            <person name="Zeng Q."/>
            <person name="Gargeya S."/>
            <person name="Fitzgerald M."/>
            <person name="Haas B."/>
            <person name="Abouelleil A."/>
            <person name="Alvarado L."/>
            <person name="Arachchi H.M."/>
            <person name="Berlin A.M."/>
            <person name="Chapman S.B."/>
            <person name="Dewar J."/>
            <person name="Goldberg J."/>
            <person name="Griggs A."/>
            <person name="Gujja S."/>
            <person name="Hansen M."/>
            <person name="Howarth C."/>
            <person name="Imamovic A."/>
            <person name="Larimer J."/>
            <person name="McCowan C."/>
            <person name="Murphy C."/>
            <person name="Neiman D."/>
            <person name="Pearson M."/>
            <person name="Priest M."/>
            <person name="Roberts A."/>
            <person name="Saif S."/>
            <person name="Shea T."/>
            <person name="Sisk P."/>
            <person name="Sykes S."/>
            <person name="Wortman J."/>
            <person name="Nusbaum C."/>
            <person name="Birren B."/>
        </authorList>
    </citation>
    <scope>NUCLEOTIDE SEQUENCE [LARGE SCALE GENOMIC DNA]</scope>
    <source>
        <strain evidence="2">PRA339</strain>
    </source>
</reference>
<protein>
    <submittedName>
        <fullName evidence="1">Uncharacterized protein</fullName>
    </submittedName>
</protein>
<gene>
    <name evidence="1" type="ORF">H312_01224</name>
</gene>
<dbReference type="VEuPathDB" id="MicrosporidiaDB:H312_01224"/>
<keyword evidence="2" id="KW-1185">Reference proteome</keyword>
<dbReference type="Proteomes" id="UP000030655">
    <property type="component" value="Unassembled WGS sequence"/>
</dbReference>
<proteinExistence type="predicted"/>
<sequence length="252" mass="29732">MEINFNLLESKEVIISQVKKEKKRPGDDYDYNDPMFEECPEENILVRLEPVLKDFKIVDDFKESKKVTSSIDIIYAMQNALFHKIKSENYSLEELFTFLLYDLMINHDLSFVKVKEKFNANEAIIVHANKEFLLSFEEIIKNKEKILKEDLIQMGKNEVNYKDNLIVFSDELCLKVFNYCDITAQMRCFDMEVIKKKQFKYNAFKKGFYPEVALFFRNNVTNSKSIGSNVLRVIKNNKIGKYNGYSISYLEC</sequence>
<accession>A0A059F226</accession>
<evidence type="ECO:0000313" key="1">
    <source>
        <dbReference type="EMBL" id="KCZ81343.1"/>
    </source>
</evidence>
<dbReference type="EMBL" id="KK365144">
    <property type="protein sequence ID" value="KCZ81343.1"/>
    <property type="molecule type" value="Genomic_DNA"/>
</dbReference>
<organism evidence="1 2">
    <name type="scientific">Anncaliia algerae PRA339</name>
    <dbReference type="NCBI Taxonomy" id="1288291"/>
    <lineage>
        <taxon>Eukaryota</taxon>
        <taxon>Fungi</taxon>
        <taxon>Fungi incertae sedis</taxon>
        <taxon>Microsporidia</taxon>
        <taxon>Tubulinosematoidea</taxon>
        <taxon>Tubulinosematidae</taxon>
        <taxon>Anncaliia</taxon>
    </lineage>
</organism>
<dbReference type="AlphaFoldDB" id="A0A059F226"/>
<dbReference type="HOGENOM" id="CLU_1102542_0_0_1"/>